<gene>
    <name evidence="1" type="ORF">MEUPH1_LOCUS7308</name>
</gene>
<evidence type="ECO:0008006" key="3">
    <source>
        <dbReference type="Google" id="ProtNLM"/>
    </source>
</evidence>
<dbReference type="Gene3D" id="3.30.420.10">
    <property type="entry name" value="Ribonuclease H-like superfamily/Ribonuclease H"/>
    <property type="match status" value="1"/>
</dbReference>
<dbReference type="GO" id="GO:0003676">
    <property type="term" value="F:nucleic acid binding"/>
    <property type="evidence" value="ECO:0007669"/>
    <property type="project" value="InterPro"/>
</dbReference>
<organism evidence="1 2">
    <name type="scientific">Macrosiphum euphorbiae</name>
    <name type="common">potato aphid</name>
    <dbReference type="NCBI Taxonomy" id="13131"/>
    <lineage>
        <taxon>Eukaryota</taxon>
        <taxon>Metazoa</taxon>
        <taxon>Ecdysozoa</taxon>
        <taxon>Arthropoda</taxon>
        <taxon>Hexapoda</taxon>
        <taxon>Insecta</taxon>
        <taxon>Pterygota</taxon>
        <taxon>Neoptera</taxon>
        <taxon>Paraneoptera</taxon>
        <taxon>Hemiptera</taxon>
        <taxon>Sternorrhyncha</taxon>
        <taxon>Aphidomorpha</taxon>
        <taxon>Aphidoidea</taxon>
        <taxon>Aphididae</taxon>
        <taxon>Macrosiphini</taxon>
        <taxon>Macrosiphum</taxon>
    </lineage>
</organism>
<dbReference type="PANTHER" id="PTHR47326:SF1">
    <property type="entry name" value="HTH PSQ-TYPE DOMAIN-CONTAINING PROTEIN"/>
    <property type="match status" value="1"/>
</dbReference>
<sequence>MLQTWLFPQLQADSDEFVFQQDGAPPHWKLEVHRYLNGELPQRWIGRKGNDDLAIHPWPPRSPDSDATNLEELKIRIKDAVNAVTPDLISNVWEEFDYRIDVCRAAGGGHIEHL</sequence>
<dbReference type="AlphaFoldDB" id="A0AAV0W4Y0"/>
<keyword evidence="2" id="KW-1185">Reference proteome</keyword>
<accession>A0AAV0W4Y0</accession>
<dbReference type="PANTHER" id="PTHR47326">
    <property type="entry name" value="TRANSPOSABLE ELEMENT TC3 TRANSPOSASE-LIKE PROTEIN"/>
    <property type="match status" value="1"/>
</dbReference>
<dbReference type="InterPro" id="IPR036397">
    <property type="entry name" value="RNaseH_sf"/>
</dbReference>
<dbReference type="EMBL" id="CARXXK010000001">
    <property type="protein sequence ID" value="CAI6350900.1"/>
    <property type="molecule type" value="Genomic_DNA"/>
</dbReference>
<proteinExistence type="predicted"/>
<dbReference type="Proteomes" id="UP001160148">
    <property type="component" value="Unassembled WGS sequence"/>
</dbReference>
<evidence type="ECO:0000313" key="1">
    <source>
        <dbReference type="EMBL" id="CAI6350900.1"/>
    </source>
</evidence>
<reference evidence="1 2" key="1">
    <citation type="submission" date="2023-01" db="EMBL/GenBank/DDBJ databases">
        <authorList>
            <person name="Whitehead M."/>
        </authorList>
    </citation>
    <scope>NUCLEOTIDE SEQUENCE [LARGE SCALE GENOMIC DNA]</scope>
</reference>
<evidence type="ECO:0000313" key="2">
    <source>
        <dbReference type="Proteomes" id="UP001160148"/>
    </source>
</evidence>
<protein>
    <recommendedName>
        <fullName evidence="3">Transposase</fullName>
    </recommendedName>
</protein>
<comment type="caution">
    <text evidence="1">The sequence shown here is derived from an EMBL/GenBank/DDBJ whole genome shotgun (WGS) entry which is preliminary data.</text>
</comment>
<name>A0AAV0W4Y0_9HEMI</name>